<feature type="compositionally biased region" description="Basic and acidic residues" evidence="11">
    <location>
        <begin position="89"/>
        <end position="105"/>
    </location>
</feature>
<dbReference type="PANTHER" id="PTHR31846:SF10">
    <property type="entry name" value="CHLOROPLASTIC GROUP IIA INTRON SPLICING FACILITATOR CRS1, CHLOROPLASTIC"/>
    <property type="match status" value="1"/>
</dbReference>
<dbReference type="GO" id="GO:0006397">
    <property type="term" value="P:mRNA processing"/>
    <property type="evidence" value="ECO:0007669"/>
    <property type="project" value="UniProtKB-KW"/>
</dbReference>
<comment type="subcellular location">
    <subcellularLocation>
        <location evidence="1">Plastid</location>
        <location evidence="1">Chloroplast</location>
    </subcellularLocation>
</comment>
<evidence type="ECO:0000256" key="10">
    <source>
        <dbReference type="PROSITE-ProRule" id="PRU00626"/>
    </source>
</evidence>
<feature type="region of interest" description="Disordered" evidence="11">
    <location>
        <begin position="76"/>
        <end position="105"/>
    </location>
</feature>
<dbReference type="InterPro" id="IPR035920">
    <property type="entry name" value="YhbY-like_sf"/>
</dbReference>
<evidence type="ECO:0000256" key="4">
    <source>
        <dbReference type="ARBA" id="ARBA00022664"/>
    </source>
</evidence>
<dbReference type="PROSITE" id="PS51295">
    <property type="entry name" value="CRM"/>
    <property type="match status" value="3"/>
</dbReference>
<evidence type="ECO:0000259" key="12">
    <source>
        <dbReference type="PROSITE" id="PS51295"/>
    </source>
</evidence>
<dbReference type="FunFam" id="3.30.110.60:FF:000002">
    <property type="entry name" value="CRS2-associated factor 1, chloroplastic"/>
    <property type="match status" value="1"/>
</dbReference>
<dbReference type="KEGG" id="mcha:111006532"/>
<protein>
    <submittedName>
        <fullName evidence="14">Chloroplastic group IIA intron splicing facilitator CRS1, chloroplastic</fullName>
    </submittedName>
</protein>
<name>A0A6J1BZ18_MOMCH</name>
<dbReference type="SUPFAM" id="SSF75471">
    <property type="entry name" value="YhbY-like"/>
    <property type="match status" value="3"/>
</dbReference>
<gene>
    <name evidence="14" type="primary">LOC111006532</name>
</gene>
<keyword evidence="3" id="KW-0934">Plastid</keyword>
<evidence type="ECO:0000256" key="11">
    <source>
        <dbReference type="SAM" id="MobiDB-lite"/>
    </source>
</evidence>
<feature type="domain" description="CRM" evidence="12">
    <location>
        <begin position="188"/>
        <end position="284"/>
    </location>
</feature>
<evidence type="ECO:0000256" key="3">
    <source>
        <dbReference type="ARBA" id="ARBA00022640"/>
    </source>
</evidence>
<evidence type="ECO:0000313" key="14">
    <source>
        <dbReference type="RefSeq" id="XP_022134222.1"/>
    </source>
</evidence>
<keyword evidence="9" id="KW-0687">Ribonucleoprotein</keyword>
<evidence type="ECO:0000256" key="7">
    <source>
        <dbReference type="ARBA" id="ARBA00022946"/>
    </source>
</evidence>
<dbReference type="Gene3D" id="3.30.110.60">
    <property type="entry name" value="YhbY-like"/>
    <property type="match status" value="3"/>
</dbReference>
<evidence type="ECO:0000256" key="2">
    <source>
        <dbReference type="ARBA" id="ARBA00022528"/>
    </source>
</evidence>
<evidence type="ECO:0000313" key="13">
    <source>
        <dbReference type="Proteomes" id="UP000504603"/>
    </source>
</evidence>
<evidence type="ECO:0000256" key="5">
    <source>
        <dbReference type="ARBA" id="ARBA00022737"/>
    </source>
</evidence>
<keyword evidence="6 10" id="KW-0694">RNA-binding</keyword>
<dbReference type="GeneID" id="111006532"/>
<dbReference type="Pfam" id="PF01985">
    <property type="entry name" value="CRS1_YhbY"/>
    <property type="match status" value="3"/>
</dbReference>
<dbReference type="GO" id="GO:0009507">
    <property type="term" value="C:chloroplast"/>
    <property type="evidence" value="ECO:0007669"/>
    <property type="project" value="UniProtKB-SubCell"/>
</dbReference>
<organism evidence="13 14">
    <name type="scientific">Momordica charantia</name>
    <name type="common">Bitter gourd</name>
    <name type="synonym">Balsam pear</name>
    <dbReference type="NCBI Taxonomy" id="3673"/>
    <lineage>
        <taxon>Eukaryota</taxon>
        <taxon>Viridiplantae</taxon>
        <taxon>Streptophyta</taxon>
        <taxon>Embryophyta</taxon>
        <taxon>Tracheophyta</taxon>
        <taxon>Spermatophyta</taxon>
        <taxon>Magnoliopsida</taxon>
        <taxon>eudicotyledons</taxon>
        <taxon>Gunneridae</taxon>
        <taxon>Pentapetalae</taxon>
        <taxon>rosids</taxon>
        <taxon>fabids</taxon>
        <taxon>Cucurbitales</taxon>
        <taxon>Cucurbitaceae</taxon>
        <taxon>Momordiceae</taxon>
        <taxon>Momordica</taxon>
    </lineage>
</organism>
<dbReference type="RefSeq" id="XP_022134222.1">
    <property type="nucleotide sequence ID" value="XM_022278530.1"/>
</dbReference>
<keyword evidence="8" id="KW-0508">mRNA splicing</keyword>
<evidence type="ECO:0000256" key="9">
    <source>
        <dbReference type="ARBA" id="ARBA00023274"/>
    </source>
</evidence>
<dbReference type="OrthoDB" id="551352at2759"/>
<keyword evidence="4" id="KW-0507">mRNA processing</keyword>
<evidence type="ECO:0000256" key="8">
    <source>
        <dbReference type="ARBA" id="ARBA00023187"/>
    </source>
</evidence>
<evidence type="ECO:0000256" key="1">
    <source>
        <dbReference type="ARBA" id="ARBA00004229"/>
    </source>
</evidence>
<keyword evidence="2" id="KW-0150">Chloroplast</keyword>
<dbReference type="SMART" id="SM01103">
    <property type="entry name" value="CRS1_YhbY"/>
    <property type="match status" value="3"/>
</dbReference>
<keyword evidence="7" id="KW-0809">Transit peptide</keyword>
<feature type="domain" description="CRM" evidence="12">
    <location>
        <begin position="620"/>
        <end position="720"/>
    </location>
</feature>
<dbReference type="GO" id="GO:0003729">
    <property type="term" value="F:mRNA binding"/>
    <property type="evidence" value="ECO:0007669"/>
    <property type="project" value="InterPro"/>
</dbReference>
<proteinExistence type="predicted"/>
<dbReference type="GO" id="GO:1990904">
    <property type="term" value="C:ribonucleoprotein complex"/>
    <property type="evidence" value="ECO:0007669"/>
    <property type="project" value="UniProtKB-KW"/>
</dbReference>
<accession>A0A6J1BZ18</accession>
<dbReference type="Proteomes" id="UP000504603">
    <property type="component" value="Unplaced"/>
</dbReference>
<dbReference type="InterPro" id="IPR001890">
    <property type="entry name" value="RNA-binding_CRM"/>
</dbReference>
<dbReference type="PANTHER" id="PTHR31846">
    <property type="entry name" value="CRS1 / YHBY (CRM) DOMAIN-CONTAINING PROTEIN"/>
    <property type="match status" value="1"/>
</dbReference>
<feature type="domain" description="CRM" evidence="12">
    <location>
        <begin position="406"/>
        <end position="503"/>
    </location>
</feature>
<dbReference type="InterPro" id="IPR045278">
    <property type="entry name" value="CRS1/CFM2/CFM3"/>
</dbReference>
<keyword evidence="13" id="KW-1185">Reference proteome</keyword>
<sequence length="769" mass="87947">MLPTTTTTCFSAALPRILIHPFFRSDSTLLQLSTQKTHAPICATPNDSHLLTSESELVSNSKAAVKLRTAPWMKGPLYSQPQEDVDLASPERRNDSDAHGGEKSYRALVDKRIGKTGRHAMRRIAKSIEKLEKDDDSGETQMKLEEFEFGNYLEGLEESGIRQRMPWEKDDGIVLRRTKQKTVSAAELSLDKALLGRLRGEAARMAKWVKVNKAGVTQDVVNKIQFMWERNELAMLKFDVPLCRNMDRAREIVEMKTGGVVVWTKKNALVVYRGWNYPMPLKLSPKMQVIGSCSSEKLTPKQSPKKLETDSNFLLGKHYESGLDQRTDNDGESEQASTSFLVQHRDFQRMSGSLYERETDRLLDDLGPRFIDWWMHKPLPVDADMLPEVVPGYMPPIRRCPPFTRPKLTDAELLYLRRLAHPLPTHFVLGRNRKLQGLAAAVLKLWEKSLIAKIALKWGVPNTNNEQMACELKNLTGGTLLLRNKFLIILYRGKDFLPVGIAKSIIQREMELQRWQLHEENARLKASEIFCFDNGNMEEERDTAGTLSDFKDITVEYEDLTTENTESKLQADAEKGKIIRELRMQEQKLSILNFKVEKSAKELTKLNASWRHAEPDADQEMITNEERECFRKIGLKMDSCLTLGRRGVFDGVIEGLHQHWKHREVVKVITMQRAFKQVIYTAKFLVTESGGILISVDKLKEGYAIIIYRGKNYGRPRHSVSKNLLTKRKALSRSLEIQRIGSLKFFANQRGQKISELQLQLENVHNSGD</sequence>
<reference evidence="14" key="1">
    <citation type="submission" date="2025-08" db="UniProtKB">
        <authorList>
            <consortium name="RefSeq"/>
        </authorList>
    </citation>
    <scope>IDENTIFICATION</scope>
    <source>
        <strain evidence="14">OHB3-1</strain>
    </source>
</reference>
<keyword evidence="5" id="KW-0677">Repeat</keyword>
<evidence type="ECO:0000256" key="6">
    <source>
        <dbReference type="ARBA" id="ARBA00022884"/>
    </source>
</evidence>
<dbReference type="GO" id="GO:0000373">
    <property type="term" value="P:Group II intron splicing"/>
    <property type="evidence" value="ECO:0007669"/>
    <property type="project" value="UniProtKB-ARBA"/>
</dbReference>
<dbReference type="AlphaFoldDB" id="A0A6J1BZ18"/>